<dbReference type="InterPro" id="IPR029062">
    <property type="entry name" value="Class_I_gatase-like"/>
</dbReference>
<evidence type="ECO:0000259" key="1">
    <source>
        <dbReference type="Pfam" id="PF01965"/>
    </source>
</evidence>
<proteinExistence type="predicted"/>
<feature type="domain" description="DJ-1/PfpI" evidence="1">
    <location>
        <begin position="7"/>
        <end position="164"/>
    </location>
</feature>
<keyword evidence="2" id="KW-0456">Lyase</keyword>
<dbReference type="Pfam" id="PF01965">
    <property type="entry name" value="DJ-1_PfpI"/>
    <property type="match status" value="1"/>
</dbReference>
<dbReference type="CDD" id="cd03139">
    <property type="entry name" value="GATase1_PfpI_2"/>
    <property type="match status" value="1"/>
</dbReference>
<dbReference type="Gene3D" id="3.40.50.880">
    <property type="match status" value="1"/>
</dbReference>
<evidence type="ECO:0000313" key="2">
    <source>
        <dbReference type="EMBL" id="CDX50204.1"/>
    </source>
</evidence>
<reference evidence="2 3" key="1">
    <citation type="submission" date="2014-08" db="EMBL/GenBank/DDBJ databases">
        <authorList>
            <person name="Moulin Lionel"/>
        </authorList>
    </citation>
    <scope>NUCLEOTIDE SEQUENCE [LARGE SCALE GENOMIC DNA]</scope>
</reference>
<dbReference type="SUPFAM" id="SSF52317">
    <property type="entry name" value="Class I glutamine amidotransferase-like"/>
    <property type="match status" value="1"/>
</dbReference>
<dbReference type="GO" id="GO:0006355">
    <property type="term" value="P:regulation of DNA-templated transcription"/>
    <property type="evidence" value="ECO:0007669"/>
    <property type="project" value="TreeGrafter"/>
</dbReference>
<dbReference type="InterPro" id="IPR002818">
    <property type="entry name" value="DJ-1/PfpI"/>
</dbReference>
<protein>
    <submittedName>
        <fullName evidence="2">Isonitrile hydratase</fullName>
        <ecNumber evidence="2">4.2.1.103</ecNumber>
    </submittedName>
</protein>
<dbReference type="AlphaFoldDB" id="A0A090G1Q4"/>
<organism evidence="2 3">
    <name type="scientific">Mesorhizobium plurifarium</name>
    <dbReference type="NCBI Taxonomy" id="69974"/>
    <lineage>
        <taxon>Bacteria</taxon>
        <taxon>Pseudomonadati</taxon>
        <taxon>Pseudomonadota</taxon>
        <taxon>Alphaproteobacteria</taxon>
        <taxon>Hyphomicrobiales</taxon>
        <taxon>Phyllobacteriaceae</taxon>
        <taxon>Mesorhizobium</taxon>
    </lineage>
</organism>
<sequence>MSLRFGILVFPNVQQLDLTGPYEVMATVKSAEVELIWKNRNPVTSSTRLSLTPTATFDDCPPLDVLCIPGGGGVNALLEDKAVLDFVWERAVEARYITSVCSGALVLGAAGLLKGKRATTHWYAHDFLEEFGAIPVDARIVEDGKLITAGGVTSGIDFGLALVARLLGQAEAEIVQLSLEYAPAPPFRSGTPAGASPAVLAEAKDRLSGSRRVREEMFARWREERASAKPARIGA</sequence>
<dbReference type="InterPro" id="IPR052158">
    <property type="entry name" value="INH-QAR"/>
</dbReference>
<accession>A0A090G1Q4</accession>
<dbReference type="GO" id="GO:0050549">
    <property type="term" value="F:cyclohexyl-isocyanide hydratase activity"/>
    <property type="evidence" value="ECO:0007669"/>
    <property type="project" value="UniProtKB-EC"/>
</dbReference>
<evidence type="ECO:0000313" key="3">
    <source>
        <dbReference type="Proteomes" id="UP000046122"/>
    </source>
</evidence>
<dbReference type="Proteomes" id="UP000046122">
    <property type="component" value="Unassembled WGS sequence"/>
</dbReference>
<dbReference type="EMBL" id="CCNE01000004">
    <property type="protein sequence ID" value="CDX50204.1"/>
    <property type="molecule type" value="Genomic_DNA"/>
</dbReference>
<dbReference type="PANTHER" id="PTHR43130:SF2">
    <property type="entry name" value="DJ-1_PFPI DOMAIN-CONTAINING PROTEIN"/>
    <property type="match status" value="1"/>
</dbReference>
<gene>
    <name evidence="2" type="primary">inhA</name>
    <name evidence="2" type="ORF">MPL3365_120082</name>
</gene>
<name>A0A090G1Q4_MESPL</name>
<dbReference type="EC" id="4.2.1.103" evidence="2"/>
<dbReference type="PANTHER" id="PTHR43130">
    <property type="entry name" value="ARAC-FAMILY TRANSCRIPTIONAL REGULATOR"/>
    <property type="match status" value="1"/>
</dbReference>